<name>A0ABX6P8Y1_9HYPH</name>
<keyword evidence="2" id="KW-1185">Reference proteome</keyword>
<gene>
    <name evidence="1" type="ORF">FFM53_003045</name>
</gene>
<organism evidence="1 2">
    <name type="scientific">Rhizobium indicum</name>
    <dbReference type="NCBI Taxonomy" id="2583231"/>
    <lineage>
        <taxon>Bacteria</taxon>
        <taxon>Pseudomonadati</taxon>
        <taxon>Pseudomonadota</taxon>
        <taxon>Alphaproteobacteria</taxon>
        <taxon>Hyphomicrobiales</taxon>
        <taxon>Rhizobiaceae</taxon>
        <taxon>Rhizobium/Agrobacterium group</taxon>
        <taxon>Rhizobium</taxon>
    </lineage>
</organism>
<evidence type="ECO:0000313" key="2">
    <source>
        <dbReference type="Proteomes" id="UP000305673"/>
    </source>
</evidence>
<proteinExistence type="predicted"/>
<protein>
    <submittedName>
        <fullName evidence="1">Uncharacterized protein</fullName>
    </submittedName>
</protein>
<accession>A0ABX6P8Y1</accession>
<dbReference type="RefSeq" id="WP_138391130.1">
    <property type="nucleotide sequence ID" value="NZ_CP054021.1"/>
</dbReference>
<dbReference type="EMBL" id="CP054021">
    <property type="protein sequence ID" value="QKK15423.1"/>
    <property type="molecule type" value="Genomic_DNA"/>
</dbReference>
<reference evidence="1 2" key="1">
    <citation type="submission" date="2020-05" db="EMBL/GenBank/DDBJ databases">
        <title>Genome sequences of pea root nodulating Rhizobium spp.</title>
        <authorList>
            <person name="Rahi P."/>
        </authorList>
    </citation>
    <scope>NUCLEOTIDE SEQUENCE [LARGE SCALE GENOMIC DNA]</scope>
    <source>
        <strain evidence="2">JKLM 12A2</strain>
    </source>
</reference>
<sequence length="262" mass="29254">MDRDDSVLRIEFNNTKPIELFDLTLSFMALAESFKDFANRAGDPRPDNLRLYVKEIRSSSVIADLIAIAEQSQWLLEHAEVFGGFVANTNDLANYFLGNNSKPKEEPSQRQAKQIAQIVEPVAKDFGSQMNMNVTEGGIVHIHHHQHFMINGMEANAVQNGVTRFLGPQLPASKMMPDQLLVLEQVKNDATSKTGDRGIIETISSKPVKLQFSSEQAKRAILGVHHNPFECVFQVNVEVRSTGGRPAIYRILDVTEIIEPEA</sequence>
<dbReference type="Proteomes" id="UP000305673">
    <property type="component" value="Chromosome"/>
</dbReference>
<evidence type="ECO:0000313" key="1">
    <source>
        <dbReference type="EMBL" id="QKK15423.1"/>
    </source>
</evidence>